<accession>A0A139IL60</accession>
<comment type="caution">
    <text evidence="3">The sequence shown here is derived from an EMBL/GenBank/DDBJ whole genome shotgun (WGS) entry which is preliminary data.</text>
</comment>
<dbReference type="Proteomes" id="UP000073492">
    <property type="component" value="Unassembled WGS sequence"/>
</dbReference>
<sequence length="880" mass="99121">MAAVATPSSVFSSIFSRNPQEPERAPAPAPSEVAAAAAARHDQAWTCATRFLTLPPGLASVPRDVSRSGDAEHALHLLLSAKSTQMQLLQWYTSEITTHFRLHVLPKLEFWQKPIHFQSRALSTTIEVLQNVQHVYLAIGTHDQDALSSRPSLYAFMRRVREEFHVLVLHSLPRQRLQNALSSYLFHSMKDSLENSYTSHCTSIDNECRCTVAFDLNALHSLHSVGLGDSQGERAFAHAVHRLLQGPAIERRCFHVDWSGQRGTIQRLRIWLSNQLVPALEQAVSTLSRNVSSPLPAQQFVSAAVNSFGRMRSHSLFDYVSMYPSSGGALHDIKDYLSANGSAEKAHLCSSFTEQMQRRLFHAGASTKEILGMYINVINTFRLLDSRGVLLEKVAIPVRSYLRSREDTVSTIAVSFLANRDQQEDSKDSEKVCWDISEAVATSAIDAQDDRMVNWNDMEWVPDPIDAGPNYKASKSDDVVAYILALFEPEDFIKAFSHALGQHLLEAKDSDLVRETKVIELLKSRLDSARLQQAEVMLKDMRESAHMNRRLNPHSKARTSKPPPTPTEIAAAIPEDGITLTSLYEPFKKRMDSRPFQAAVALVAKRRDDLYFPKRTRLPAEKSGLTPQKKAEPVHFEARVLSSYFWPQLRDDQFRVPLRIQKHRRAYEQAFAATSGQRRIVWKPALDTMNITLDLEDRSIHEENIEAWKMSLLDAFSNERDEEDGDQPAKYDDDDGIGVDDVVDALNMPEDYVHGGISYWLGRKVLYEKSAGKYAVLERLDMDVSMVEEPSQLDVNVDSGGLMSEQAMLRQMAPTFQTFILEMLRNQGTKEIGGTFGITNMMKMVLPTFTYGDEEVKWLLGDMEGRGEVVQKGDAWAVAK</sequence>
<dbReference type="Gene3D" id="3.30.230.130">
    <property type="entry name" value="Cullin, Chain C, Domain 2"/>
    <property type="match status" value="1"/>
</dbReference>
<dbReference type="GO" id="GO:0005680">
    <property type="term" value="C:anaphase-promoting complex"/>
    <property type="evidence" value="ECO:0007669"/>
    <property type="project" value="TreeGrafter"/>
</dbReference>
<dbReference type="EMBL" id="LFZO01000057">
    <property type="protein sequence ID" value="KXT15513.1"/>
    <property type="molecule type" value="Genomic_DNA"/>
</dbReference>
<protein>
    <recommendedName>
        <fullName evidence="2">Cullin family profile domain-containing protein</fullName>
    </recommendedName>
</protein>
<dbReference type="SUPFAM" id="SSF75632">
    <property type="entry name" value="Cullin homology domain"/>
    <property type="match status" value="1"/>
</dbReference>
<dbReference type="Pfam" id="PF25773">
    <property type="entry name" value="TPR_ANAPC2"/>
    <property type="match status" value="1"/>
</dbReference>
<organism evidence="3 4">
    <name type="scientific">Pseudocercospora musae</name>
    <dbReference type="NCBI Taxonomy" id="113226"/>
    <lineage>
        <taxon>Eukaryota</taxon>
        <taxon>Fungi</taxon>
        <taxon>Dikarya</taxon>
        <taxon>Ascomycota</taxon>
        <taxon>Pezizomycotina</taxon>
        <taxon>Dothideomycetes</taxon>
        <taxon>Dothideomycetidae</taxon>
        <taxon>Mycosphaerellales</taxon>
        <taxon>Mycosphaerellaceae</taxon>
        <taxon>Pseudocercospora</taxon>
    </lineage>
</organism>
<dbReference type="InterPro" id="IPR016158">
    <property type="entry name" value="Cullin_homology"/>
</dbReference>
<gene>
    <name evidence="3" type="ORF">AC579_3385</name>
</gene>
<dbReference type="AlphaFoldDB" id="A0A139IL60"/>
<dbReference type="OrthoDB" id="5581181at2759"/>
<proteinExistence type="inferred from homology"/>
<dbReference type="GO" id="GO:0006511">
    <property type="term" value="P:ubiquitin-dependent protein catabolic process"/>
    <property type="evidence" value="ECO:0007669"/>
    <property type="project" value="InterPro"/>
</dbReference>
<dbReference type="InterPro" id="IPR036317">
    <property type="entry name" value="Cullin_homology_sf"/>
</dbReference>
<dbReference type="InterPro" id="IPR044554">
    <property type="entry name" value="ANAPC2"/>
</dbReference>
<dbReference type="PANTHER" id="PTHR45957">
    <property type="entry name" value="ANAPHASE-PROMOTING COMPLEX SUBUNIT 2"/>
    <property type="match status" value="1"/>
</dbReference>
<reference evidence="3 4" key="1">
    <citation type="submission" date="2015-07" db="EMBL/GenBank/DDBJ databases">
        <title>Comparative genomics of the Sigatoka disease complex on banana suggests a link between parallel evolutionary changes in Pseudocercospora fijiensis and Pseudocercospora eumusae and increased virulence on the banana host.</title>
        <authorList>
            <person name="Chang T.-C."/>
            <person name="Salvucci A."/>
            <person name="Crous P.W."/>
            <person name="Stergiopoulos I."/>
        </authorList>
    </citation>
    <scope>NUCLEOTIDE SEQUENCE [LARGE SCALE GENOMIC DNA]</scope>
    <source>
        <strain evidence="3 4">CBS 116634</strain>
    </source>
</reference>
<evidence type="ECO:0000313" key="3">
    <source>
        <dbReference type="EMBL" id="KXT15513.1"/>
    </source>
</evidence>
<comment type="similarity">
    <text evidence="1">Belongs to the cullin family.</text>
</comment>
<dbReference type="PROSITE" id="PS50069">
    <property type="entry name" value="CULLIN_2"/>
    <property type="match status" value="1"/>
</dbReference>
<name>A0A139IL60_9PEZI</name>
<evidence type="ECO:0000313" key="4">
    <source>
        <dbReference type="Proteomes" id="UP000073492"/>
    </source>
</evidence>
<feature type="domain" description="Cullin family profile" evidence="2">
    <location>
        <begin position="477"/>
        <end position="761"/>
    </location>
</feature>
<dbReference type="GO" id="GO:0070979">
    <property type="term" value="P:protein K11-linked ubiquitination"/>
    <property type="evidence" value="ECO:0007669"/>
    <property type="project" value="TreeGrafter"/>
</dbReference>
<dbReference type="STRING" id="113226.A0A139IL60"/>
<dbReference type="GO" id="GO:0031625">
    <property type="term" value="F:ubiquitin protein ligase binding"/>
    <property type="evidence" value="ECO:0007669"/>
    <property type="project" value="InterPro"/>
</dbReference>
<dbReference type="GO" id="GO:0007091">
    <property type="term" value="P:metaphase/anaphase transition of mitotic cell cycle"/>
    <property type="evidence" value="ECO:0007669"/>
    <property type="project" value="TreeGrafter"/>
</dbReference>
<evidence type="ECO:0000259" key="2">
    <source>
        <dbReference type="PROSITE" id="PS50069"/>
    </source>
</evidence>
<keyword evidence="4" id="KW-1185">Reference proteome</keyword>
<evidence type="ECO:0000256" key="1">
    <source>
        <dbReference type="PROSITE-ProRule" id="PRU00330"/>
    </source>
</evidence>
<dbReference type="PANTHER" id="PTHR45957:SF1">
    <property type="entry name" value="ANAPHASE-PROMOTING COMPLEX SUBUNIT 2"/>
    <property type="match status" value="1"/>
</dbReference>
<dbReference type="InterPro" id="IPR057975">
    <property type="entry name" value="TPR_ANAPC2"/>
</dbReference>